<proteinExistence type="predicted"/>
<gene>
    <name evidence="1" type="ORF">AB6A40_011825</name>
</gene>
<evidence type="ECO:0000313" key="2">
    <source>
        <dbReference type="Proteomes" id="UP001608902"/>
    </source>
</evidence>
<name>A0ABD6EYX7_9BILA</name>
<organism evidence="1 2">
    <name type="scientific">Gnathostoma spinigerum</name>
    <dbReference type="NCBI Taxonomy" id="75299"/>
    <lineage>
        <taxon>Eukaryota</taxon>
        <taxon>Metazoa</taxon>
        <taxon>Ecdysozoa</taxon>
        <taxon>Nematoda</taxon>
        <taxon>Chromadorea</taxon>
        <taxon>Rhabditida</taxon>
        <taxon>Spirurina</taxon>
        <taxon>Gnathostomatomorpha</taxon>
        <taxon>Gnathostomatoidea</taxon>
        <taxon>Gnathostomatidae</taxon>
        <taxon>Gnathostoma</taxon>
    </lineage>
</organism>
<dbReference type="EMBL" id="JBGFUD010042621">
    <property type="protein sequence ID" value="MFH4985116.1"/>
    <property type="molecule type" value="Genomic_DNA"/>
</dbReference>
<sequence>SVSNPVRVSVQVDYHLQEDLKSPSFPSPSLFDLVDGDEADIAKMVAGRTVSLPFGASNDVLW</sequence>
<accession>A0ABD6EYX7</accession>
<dbReference type="Proteomes" id="UP001608902">
    <property type="component" value="Unassembled WGS sequence"/>
</dbReference>
<dbReference type="AlphaFoldDB" id="A0ABD6EYX7"/>
<feature type="non-terminal residue" evidence="1">
    <location>
        <position position="1"/>
    </location>
</feature>
<keyword evidence="2" id="KW-1185">Reference proteome</keyword>
<evidence type="ECO:0000313" key="1">
    <source>
        <dbReference type="EMBL" id="MFH4985116.1"/>
    </source>
</evidence>
<reference evidence="1 2" key="1">
    <citation type="submission" date="2024-08" db="EMBL/GenBank/DDBJ databases">
        <title>Gnathostoma spinigerum genome.</title>
        <authorList>
            <person name="Gonzalez-Bertolin B."/>
            <person name="Monzon S."/>
            <person name="Zaballos A."/>
            <person name="Jimenez P."/>
            <person name="Dekumyoy P."/>
            <person name="Varona S."/>
            <person name="Cuesta I."/>
            <person name="Sumanam S."/>
            <person name="Adisakwattana P."/>
            <person name="Gasser R.B."/>
            <person name="Hernandez-Gonzalez A."/>
            <person name="Young N.D."/>
            <person name="Perteguer M.J."/>
        </authorList>
    </citation>
    <scope>NUCLEOTIDE SEQUENCE [LARGE SCALE GENOMIC DNA]</scope>
    <source>
        <strain evidence="1">AL3</strain>
        <tissue evidence="1">Liver</tissue>
    </source>
</reference>
<protein>
    <submittedName>
        <fullName evidence="1">Uncharacterized protein</fullName>
    </submittedName>
</protein>
<comment type="caution">
    <text evidence="1">The sequence shown here is derived from an EMBL/GenBank/DDBJ whole genome shotgun (WGS) entry which is preliminary data.</text>
</comment>